<feature type="binding site" evidence="1">
    <location>
        <position position="323"/>
    </location>
    <ligand>
        <name>Zn(2+)</name>
        <dbReference type="ChEBI" id="CHEBI:29105"/>
    </ligand>
</feature>
<accession>A0A1J7BFP2</accession>
<organism evidence="2 3">
    <name type="scientific">Mangrovactinospora gilvigrisea</name>
    <dbReference type="NCBI Taxonomy" id="1428644"/>
    <lineage>
        <taxon>Bacteria</taxon>
        <taxon>Bacillati</taxon>
        <taxon>Actinomycetota</taxon>
        <taxon>Actinomycetes</taxon>
        <taxon>Kitasatosporales</taxon>
        <taxon>Streptomycetaceae</taxon>
        <taxon>Mangrovactinospora</taxon>
    </lineage>
</organism>
<dbReference type="Pfam" id="PF05147">
    <property type="entry name" value="LANC_like"/>
    <property type="match status" value="1"/>
</dbReference>
<dbReference type="EMBL" id="MLCF01000054">
    <property type="protein sequence ID" value="OIV37389.1"/>
    <property type="molecule type" value="Genomic_DNA"/>
</dbReference>
<evidence type="ECO:0000313" key="3">
    <source>
        <dbReference type="Proteomes" id="UP000243342"/>
    </source>
</evidence>
<dbReference type="AlphaFoldDB" id="A0A1J7BFP2"/>
<protein>
    <recommendedName>
        <fullName evidence="4">Lanthionine synthetase</fullName>
    </recommendedName>
</protein>
<dbReference type="GO" id="GO:0046872">
    <property type="term" value="F:metal ion binding"/>
    <property type="evidence" value="ECO:0007669"/>
    <property type="project" value="UniProtKB-KW"/>
</dbReference>
<dbReference type="InterPro" id="IPR033889">
    <property type="entry name" value="LanC"/>
</dbReference>
<dbReference type="Gene3D" id="1.50.10.20">
    <property type="match status" value="1"/>
</dbReference>
<dbReference type="RefSeq" id="WP_071656647.1">
    <property type="nucleotide sequence ID" value="NZ_MLCF01000054.1"/>
</dbReference>
<evidence type="ECO:0000313" key="2">
    <source>
        <dbReference type="EMBL" id="OIV37389.1"/>
    </source>
</evidence>
<dbReference type="PRINTS" id="PR01950">
    <property type="entry name" value="LANCSUPER"/>
</dbReference>
<feature type="binding site" evidence="1">
    <location>
        <position position="274"/>
    </location>
    <ligand>
        <name>Zn(2+)</name>
        <dbReference type="ChEBI" id="CHEBI:29105"/>
    </ligand>
</feature>
<dbReference type="Proteomes" id="UP000243342">
    <property type="component" value="Unassembled WGS sequence"/>
</dbReference>
<dbReference type="OrthoDB" id="1882482at2"/>
<evidence type="ECO:0008006" key="4">
    <source>
        <dbReference type="Google" id="ProtNLM"/>
    </source>
</evidence>
<gene>
    <name evidence="2" type="ORF">BIV57_11265</name>
</gene>
<comment type="caution">
    <text evidence="2">The sequence shown here is derived from an EMBL/GenBank/DDBJ whole genome shotgun (WGS) entry which is preliminary data.</text>
</comment>
<feature type="binding site" evidence="1">
    <location>
        <position position="324"/>
    </location>
    <ligand>
        <name>Zn(2+)</name>
        <dbReference type="ChEBI" id="CHEBI:29105"/>
    </ligand>
</feature>
<dbReference type="SUPFAM" id="SSF158745">
    <property type="entry name" value="LanC-like"/>
    <property type="match status" value="1"/>
</dbReference>
<dbReference type="PRINTS" id="PR01955">
    <property type="entry name" value="LANCFRANKIA"/>
</dbReference>
<keyword evidence="1" id="KW-0862">Zinc</keyword>
<sequence length="397" mass="42416">MDTDRLLQVSTSLADELSDPADHAGCHPQSLADGAAGIAVLHLERAAQHLGDPALGHRFLAAAVTGGLHTGSTASPFFGTPAVAYALHAAARSGRYVRVHDIVDHGVADVVQRRLDHAQARIERGDAPALGEFDALYGLTGLAAHLLRHDPHGVQTRRVIEYLVRLTHPLPGSGGLPGWWSCQPLKSRNTDTTGGHSNHGMAHGISGVLAALALAERNSIGVTGQREAIERICTWLDTWQQPHPSGPWWPEIVTLEDLRRRTPRQLRPSRPSWCYGTPGIARAQQLAALALHDEARRDLAEAAILGCINDPQQLAQITESGLCHGAAGLFQTAWRMAADSVTDTLTGHLPGLAEQLLPDKPNPESGLLMGRAGLALAQTTAATSTVVTDWDAFMVLR</sequence>
<dbReference type="SMART" id="SM01260">
    <property type="entry name" value="LANC_like"/>
    <property type="match status" value="1"/>
</dbReference>
<keyword evidence="3" id="KW-1185">Reference proteome</keyword>
<dbReference type="InterPro" id="IPR007822">
    <property type="entry name" value="LANC-like"/>
</dbReference>
<dbReference type="STRING" id="1428644.BIV57_11265"/>
<dbReference type="GO" id="GO:0031179">
    <property type="term" value="P:peptide modification"/>
    <property type="evidence" value="ECO:0007669"/>
    <property type="project" value="InterPro"/>
</dbReference>
<keyword evidence="1" id="KW-0479">Metal-binding</keyword>
<evidence type="ECO:0000256" key="1">
    <source>
        <dbReference type="PIRSR" id="PIRSR607822-1"/>
    </source>
</evidence>
<proteinExistence type="predicted"/>
<dbReference type="CDD" id="cd04793">
    <property type="entry name" value="LanC"/>
    <property type="match status" value="1"/>
</dbReference>
<reference evidence="2 3" key="1">
    <citation type="submission" date="2016-10" db="EMBL/GenBank/DDBJ databases">
        <title>Genome sequence of Streptomyces gilvigriseus MUSC 26.</title>
        <authorList>
            <person name="Lee L.-H."/>
            <person name="Ser H.-L."/>
        </authorList>
    </citation>
    <scope>NUCLEOTIDE SEQUENCE [LARGE SCALE GENOMIC DNA]</scope>
    <source>
        <strain evidence="2 3">MUSC 26</strain>
    </source>
</reference>
<name>A0A1J7BFP2_9ACTN</name>